<dbReference type="Proteomes" id="UP000030765">
    <property type="component" value="Unassembled WGS sequence"/>
</dbReference>
<dbReference type="InterPro" id="IPR051436">
    <property type="entry name" value="Autophagy-related_EPG5"/>
</dbReference>
<dbReference type="VEuPathDB" id="VectorBase:ASIS000938"/>
<organism evidence="2">
    <name type="scientific">Anopheles sinensis</name>
    <name type="common">Mosquito</name>
    <dbReference type="NCBI Taxonomy" id="74873"/>
    <lineage>
        <taxon>Eukaryota</taxon>
        <taxon>Metazoa</taxon>
        <taxon>Ecdysozoa</taxon>
        <taxon>Arthropoda</taxon>
        <taxon>Hexapoda</taxon>
        <taxon>Insecta</taxon>
        <taxon>Pterygota</taxon>
        <taxon>Neoptera</taxon>
        <taxon>Endopterygota</taxon>
        <taxon>Diptera</taxon>
        <taxon>Nematocera</taxon>
        <taxon>Culicoidea</taxon>
        <taxon>Culicidae</taxon>
        <taxon>Anophelinae</taxon>
        <taxon>Anopheles</taxon>
    </lineage>
</organism>
<reference evidence="3" key="2">
    <citation type="submission" date="2020-05" db="UniProtKB">
        <authorList>
            <consortium name="EnsemblMetazoa"/>
        </authorList>
    </citation>
    <scope>IDENTIFICATION</scope>
</reference>
<protein>
    <submittedName>
        <fullName evidence="2">AGAP000020-PA-like protein</fullName>
    </submittedName>
</protein>
<dbReference type="VEuPathDB" id="VectorBase:ASIC016906"/>
<dbReference type="EnsemblMetazoa" id="ASIC016906-RA">
    <property type="protein sequence ID" value="ASIC016906-PA"/>
    <property type="gene ID" value="ASIC016906"/>
</dbReference>
<gene>
    <name evidence="2" type="ORF">ZHAS_00016906</name>
</gene>
<dbReference type="EMBL" id="ATLV01023328">
    <property type="status" value="NOT_ANNOTATED_CDS"/>
    <property type="molecule type" value="Genomic_DNA"/>
</dbReference>
<evidence type="ECO:0000313" key="3">
    <source>
        <dbReference type="EnsemblMetazoa" id="ASIC016906-PA"/>
    </source>
</evidence>
<dbReference type="EMBL" id="KE525342">
    <property type="protein sequence ID" value="KFB48912.1"/>
    <property type="molecule type" value="Genomic_DNA"/>
</dbReference>
<feature type="compositionally biased region" description="Basic residues" evidence="1">
    <location>
        <begin position="7"/>
        <end position="16"/>
    </location>
</feature>
<reference evidence="2 4" key="1">
    <citation type="journal article" date="2014" name="BMC Genomics">
        <title>Genome sequence of Anopheles sinensis provides insight into genetics basis of mosquito competence for malaria parasites.</title>
        <authorList>
            <person name="Zhou D."/>
            <person name="Zhang D."/>
            <person name="Ding G."/>
            <person name="Shi L."/>
            <person name="Hou Q."/>
            <person name="Ye Y."/>
            <person name="Xu Y."/>
            <person name="Zhou H."/>
            <person name="Xiong C."/>
            <person name="Li S."/>
            <person name="Yu J."/>
            <person name="Hong S."/>
            <person name="Yu X."/>
            <person name="Zou P."/>
            <person name="Chen C."/>
            <person name="Chang X."/>
            <person name="Wang W."/>
            <person name="Lv Y."/>
            <person name="Sun Y."/>
            <person name="Ma L."/>
            <person name="Shen B."/>
            <person name="Zhu C."/>
        </authorList>
    </citation>
    <scope>NUCLEOTIDE SEQUENCE [LARGE SCALE GENOMIC DNA]</scope>
</reference>
<dbReference type="GO" id="GO:0097352">
    <property type="term" value="P:autophagosome maturation"/>
    <property type="evidence" value="ECO:0007669"/>
    <property type="project" value="TreeGrafter"/>
</dbReference>
<evidence type="ECO:0000256" key="1">
    <source>
        <dbReference type="SAM" id="MobiDB-lite"/>
    </source>
</evidence>
<sequence>MEALKPKPAKKSRKPKGAAALSEEVDVNDVNGKNEENVKKVTAYLQYRAESASGLSSNLLVSDSVVPEATDSEAQRNKSIEIVVPIASPERVAISAFPKEPVAVPPPANEPETCVRPREDIASVPPPTEVTASAPPPIEVIASARSPVAISAVPKEPVAVPPSANEPETCVRPSEDIASAPPPTEVIASVRSPIEVIASARSAIEVGTTDALANQDSACADSTYELEASAPPDDEPLYSKIYPDLPTLEMSEEAIGEEDTVDVTAIDLPAMLSDEEKMQLFSGVSIAWLEEGERWFVNQEKSAVFHPNDDKEWSRQKLQQKLTLYGRLHHQLTGPFVEQRKATQSKLTHLEDEMWRLEERIFESNGVCQDHREIKARAKRTFAVYDGQRGKTALATLSRTLDRQIREEKAASMERQDLRIDLQYHFVRACGEPENKDYLTVIIIVLAEMLRNEAASQSCTMRDSCPYQRDLRLWFRFVCARYMKTLELSDRQYVLYHVLRLPGGIKSWAVELVQMLPARRVKELAEHSNQALATHEVREILIMLNIVMRPVAQRNALYRSAVAFDEADQYTWVDSDGEGEDAAAERTLYPLTEDDMNALLEQLPVPAFMQTLKFHISQRNCLAGIITAVEFTQTLLEGCRTYGLIDRYRNFTKRLGRLIDHTVSYTNWLLQEPLRGAQLSALEKGKIVVEYDRFVYETVGGLYQVRSNALWQCLASLPFDTLTMDTLERMISEVRSAQLGACELPSNDMWEENILKLGNDEFYYVLQIMTNMATAQKRLSNRLPFVTEIAETLMKLVISFDTSEPVKVQYLLDQLRVLIDQYPTLISAGLQLIDKFQQTVVIAGGVKNVLTVFDAHNLPMRQWTPTREDLDALLSWFEGYPLLSPLQTVACHLLMSIYYGENSRGELAVPREWQLEIVRKIVVTCGRLAETTYGNKAAQNYQVFVQFEQRCK</sequence>
<name>A0A084WFB8_ANOSI</name>
<evidence type="ECO:0000313" key="2">
    <source>
        <dbReference type="EMBL" id="KFB48912.1"/>
    </source>
</evidence>
<feature type="region of interest" description="Disordered" evidence="1">
    <location>
        <begin position="100"/>
        <end position="135"/>
    </location>
</feature>
<evidence type="ECO:0000313" key="4">
    <source>
        <dbReference type="Proteomes" id="UP000030765"/>
    </source>
</evidence>
<proteinExistence type="predicted"/>
<dbReference type="OrthoDB" id="75419at2759"/>
<feature type="compositionally biased region" description="Pro residues" evidence="1">
    <location>
        <begin position="124"/>
        <end position="135"/>
    </location>
</feature>
<dbReference type="PANTHER" id="PTHR31139">
    <property type="entry name" value="ECTOPIC P GRANULES PROTEIN 5 HOMOLOG"/>
    <property type="match status" value="1"/>
</dbReference>
<feature type="region of interest" description="Disordered" evidence="1">
    <location>
        <begin position="1"/>
        <end position="37"/>
    </location>
</feature>
<feature type="region of interest" description="Disordered" evidence="1">
    <location>
        <begin position="158"/>
        <end position="182"/>
    </location>
</feature>
<accession>A0A084WFB8</accession>
<keyword evidence="4" id="KW-1185">Reference proteome</keyword>
<dbReference type="GO" id="GO:0005737">
    <property type="term" value="C:cytoplasm"/>
    <property type="evidence" value="ECO:0007669"/>
    <property type="project" value="TreeGrafter"/>
</dbReference>
<dbReference type="PANTHER" id="PTHR31139:SF4">
    <property type="entry name" value="ECTOPIC P GRANULES PROTEIN 5 HOMOLOG"/>
    <property type="match status" value="1"/>
</dbReference>
<dbReference type="AlphaFoldDB" id="A0A084WFB8"/>